<name>A0A501WAY2_9BACT</name>
<keyword evidence="1" id="KW-0812">Transmembrane</keyword>
<keyword evidence="3" id="KW-1185">Reference proteome</keyword>
<sequence length="149" mass="15906">MIPTPEIQSGSLQPPKAASALHRLQQLIDALNTKDIPEETAKRITRLVEGLNEPDGAAGNFATTVEQTTGAILKLVEKELKLVPQKHYLKQWMPIGIGLGLPFGAAYASLLDNMGLFGIGIPIGMGIGIAIGTHLDNKAATEGRQLEME</sequence>
<keyword evidence="1" id="KW-0472">Membrane</keyword>
<dbReference type="AlphaFoldDB" id="A0A501WAY2"/>
<proteinExistence type="predicted"/>
<comment type="caution">
    <text evidence="2">The sequence shown here is derived from an EMBL/GenBank/DDBJ whole genome shotgun (WGS) entry which is preliminary data.</text>
</comment>
<feature type="transmembrane region" description="Helical" evidence="1">
    <location>
        <begin position="116"/>
        <end position="135"/>
    </location>
</feature>
<reference evidence="2 3" key="1">
    <citation type="submission" date="2019-06" db="EMBL/GenBank/DDBJ databases">
        <title>A novel bacterium of genus Pontibacter, isolated from marine sediment.</title>
        <authorList>
            <person name="Huang H."/>
            <person name="Mo K."/>
            <person name="Hu Y."/>
        </authorList>
    </citation>
    <scope>NUCLEOTIDE SEQUENCE [LARGE SCALE GENOMIC DNA]</scope>
    <source>
        <strain evidence="2 3">HB172049</strain>
    </source>
</reference>
<feature type="transmembrane region" description="Helical" evidence="1">
    <location>
        <begin position="92"/>
        <end position="110"/>
    </location>
</feature>
<evidence type="ECO:0000313" key="2">
    <source>
        <dbReference type="EMBL" id="TPE42726.1"/>
    </source>
</evidence>
<dbReference type="Proteomes" id="UP000316727">
    <property type="component" value="Unassembled WGS sequence"/>
</dbReference>
<dbReference type="EMBL" id="VFRQ01000010">
    <property type="protein sequence ID" value="TPE42726.1"/>
    <property type="molecule type" value="Genomic_DNA"/>
</dbReference>
<accession>A0A501WAY2</accession>
<evidence type="ECO:0000313" key="3">
    <source>
        <dbReference type="Proteomes" id="UP000316727"/>
    </source>
</evidence>
<evidence type="ECO:0008006" key="4">
    <source>
        <dbReference type="Google" id="ProtNLM"/>
    </source>
</evidence>
<dbReference type="RefSeq" id="WP_140622797.1">
    <property type="nucleotide sequence ID" value="NZ_VFRQ01000010.1"/>
</dbReference>
<protein>
    <recommendedName>
        <fullName evidence="4">Glycine zipper family protein</fullName>
    </recommendedName>
</protein>
<keyword evidence="1" id="KW-1133">Transmembrane helix</keyword>
<evidence type="ECO:0000256" key="1">
    <source>
        <dbReference type="SAM" id="Phobius"/>
    </source>
</evidence>
<dbReference type="OrthoDB" id="769130at2"/>
<organism evidence="2 3">
    <name type="scientific">Pontibacter mangrovi</name>
    <dbReference type="NCBI Taxonomy" id="2589816"/>
    <lineage>
        <taxon>Bacteria</taxon>
        <taxon>Pseudomonadati</taxon>
        <taxon>Bacteroidota</taxon>
        <taxon>Cytophagia</taxon>
        <taxon>Cytophagales</taxon>
        <taxon>Hymenobacteraceae</taxon>
        <taxon>Pontibacter</taxon>
    </lineage>
</organism>
<gene>
    <name evidence="2" type="ORF">FJM65_16840</name>
</gene>